<dbReference type="Pfam" id="PF13353">
    <property type="entry name" value="Fer4_12"/>
    <property type="match status" value="1"/>
</dbReference>
<evidence type="ECO:0000313" key="3">
    <source>
        <dbReference type="Proteomes" id="UP000432015"/>
    </source>
</evidence>
<organism evidence="2 3">
    <name type="scientific">Actinomadura litoris</name>
    <dbReference type="NCBI Taxonomy" id="2678616"/>
    <lineage>
        <taxon>Bacteria</taxon>
        <taxon>Bacillati</taxon>
        <taxon>Actinomycetota</taxon>
        <taxon>Actinomycetes</taxon>
        <taxon>Streptosporangiales</taxon>
        <taxon>Thermomonosporaceae</taxon>
        <taxon>Actinomadura</taxon>
    </lineage>
</organism>
<dbReference type="Gene3D" id="3.20.20.70">
    <property type="entry name" value="Aldolase class I"/>
    <property type="match status" value="1"/>
</dbReference>
<feature type="region of interest" description="Disordered" evidence="1">
    <location>
        <begin position="63"/>
        <end position="124"/>
    </location>
</feature>
<protein>
    <submittedName>
        <fullName evidence="2">4Fe-4S cluster-binding domain-containing protein</fullName>
    </submittedName>
</protein>
<evidence type="ECO:0000256" key="1">
    <source>
        <dbReference type="SAM" id="MobiDB-lite"/>
    </source>
</evidence>
<reference evidence="2 3" key="1">
    <citation type="submission" date="2019-11" db="EMBL/GenBank/DDBJ databases">
        <authorList>
            <person name="Cao P."/>
        </authorList>
    </citation>
    <scope>NUCLEOTIDE SEQUENCE [LARGE SCALE GENOMIC DNA]</scope>
    <source>
        <strain evidence="2 3">NEAU-AAG5</strain>
    </source>
</reference>
<feature type="compositionally biased region" description="Basic residues" evidence="1">
    <location>
        <begin position="63"/>
        <end position="78"/>
    </location>
</feature>
<name>A0A7K1L1M3_9ACTN</name>
<keyword evidence="3" id="KW-1185">Reference proteome</keyword>
<dbReference type="EMBL" id="WOFH01000005">
    <property type="protein sequence ID" value="MUN38358.1"/>
    <property type="molecule type" value="Genomic_DNA"/>
</dbReference>
<proteinExistence type="predicted"/>
<dbReference type="InterPro" id="IPR013785">
    <property type="entry name" value="Aldolase_TIM"/>
</dbReference>
<sequence length="304" mass="33666">MDVGFAASEHHVEPRVGRHPHPAVRAHDEQRAGLRRGQPGRQAADLLRQDVDLAGRLPHRRRHVHRPLRPRGAHRKRAPAGGVPSATLYRLAPAPTPGRRTSASARPPRRPGPVPVRPECNHGVSDELRPRQLTWAPRPPRPLRVHAFEPFSETDGPGTRAVLWLQSRTLGCPSCRDPKTHARRGHQVTGEEMFAHIALLTGWIEGVTIRGGEPLLQRRPVLRLLARIRDETSLSVILFTGYTWPELVRMPGATALRDRVDVLLSGRGDEDRHLGEGLRGSSGKTVHLLTDRYTAADLAPPPNA</sequence>
<feature type="region of interest" description="Disordered" evidence="1">
    <location>
        <begin position="1"/>
        <end position="43"/>
    </location>
</feature>
<feature type="compositionally biased region" description="Low complexity" evidence="1">
    <location>
        <begin position="97"/>
        <end position="106"/>
    </location>
</feature>
<dbReference type="AlphaFoldDB" id="A0A7K1L1M3"/>
<gene>
    <name evidence="2" type="ORF">GNZ18_17360</name>
</gene>
<accession>A0A7K1L1M3</accession>
<comment type="caution">
    <text evidence="2">The sequence shown here is derived from an EMBL/GenBank/DDBJ whole genome shotgun (WGS) entry which is preliminary data.</text>
</comment>
<dbReference type="Proteomes" id="UP000432015">
    <property type="component" value="Unassembled WGS sequence"/>
</dbReference>
<evidence type="ECO:0000313" key="2">
    <source>
        <dbReference type="EMBL" id="MUN38358.1"/>
    </source>
</evidence>